<dbReference type="InterPro" id="IPR002869">
    <property type="entry name" value="Pyrv_flavodox_OxRed_cen"/>
</dbReference>
<dbReference type="InterPro" id="IPR052554">
    <property type="entry name" value="2-oxoglutarate_synth_KorC"/>
</dbReference>
<sequence>MDYRVTVAGFGGQGVLFAGKVIANAAAIMGYEVSWLPSYGPEMRGGTANCRIVISDKPICSPAAERADALIAMNMPSLAKFMDVTDGVIFTDLRFARFCGNDPRVTGIDTGICGGGAAHDGLLNMVMVGALAAGTGIITPAAVRKAIERLAKGDAAARDIAAAEYGAGLAAPKACVS</sequence>
<dbReference type="Proteomes" id="UP000824109">
    <property type="component" value="Unassembled WGS sequence"/>
</dbReference>
<reference evidence="3" key="2">
    <citation type="journal article" date="2021" name="PeerJ">
        <title>Extensive microbial diversity within the chicken gut microbiome revealed by metagenomics and culture.</title>
        <authorList>
            <person name="Gilroy R."/>
            <person name="Ravi A."/>
            <person name="Getino M."/>
            <person name="Pursley I."/>
            <person name="Horton D.L."/>
            <person name="Alikhan N.F."/>
            <person name="Baker D."/>
            <person name="Gharbi K."/>
            <person name="Hall N."/>
            <person name="Watson M."/>
            <person name="Adriaenssens E.M."/>
            <person name="Foster-Nyarko E."/>
            <person name="Jarju S."/>
            <person name="Secka A."/>
            <person name="Antonio M."/>
            <person name="Oren A."/>
            <person name="Chaudhuri R.R."/>
            <person name="La Ragione R."/>
            <person name="Hildebrand F."/>
            <person name="Pallen M.J."/>
        </authorList>
    </citation>
    <scope>NUCLEOTIDE SEQUENCE</scope>
    <source>
        <strain evidence="3">USAMLcec3-3695</strain>
    </source>
</reference>
<reference evidence="3" key="1">
    <citation type="submission" date="2020-10" db="EMBL/GenBank/DDBJ databases">
        <authorList>
            <person name="Gilroy R."/>
        </authorList>
    </citation>
    <scope>NUCLEOTIDE SEQUENCE</scope>
    <source>
        <strain evidence="3">USAMLcec3-3695</strain>
    </source>
</reference>
<keyword evidence="1" id="KW-0560">Oxidoreductase</keyword>
<organism evidence="3 4">
    <name type="scientific">Candidatus Ornithomonoglobus merdipullorum</name>
    <dbReference type="NCBI Taxonomy" id="2840895"/>
    <lineage>
        <taxon>Bacteria</taxon>
        <taxon>Bacillati</taxon>
        <taxon>Bacillota</taxon>
        <taxon>Clostridia</taxon>
        <taxon>Candidatus Ornithomonoglobus</taxon>
    </lineage>
</organism>
<comment type="caution">
    <text evidence="3">The sequence shown here is derived from an EMBL/GenBank/DDBJ whole genome shotgun (WGS) entry which is preliminary data.</text>
</comment>
<dbReference type="PANTHER" id="PTHR42730">
    <property type="entry name" value="2-OXOGLUTARATE SYNTHASE SUBUNIT KORC"/>
    <property type="match status" value="1"/>
</dbReference>
<feature type="domain" description="Pyruvate/ketoisovalerate oxidoreductase catalytic" evidence="2">
    <location>
        <begin position="11"/>
        <end position="166"/>
    </location>
</feature>
<evidence type="ECO:0000313" key="4">
    <source>
        <dbReference type="Proteomes" id="UP000824109"/>
    </source>
</evidence>
<dbReference type="AlphaFoldDB" id="A0A9D1MD85"/>
<dbReference type="PANTHER" id="PTHR42730:SF1">
    <property type="entry name" value="2-OXOGLUTARATE SYNTHASE SUBUNIT KORC"/>
    <property type="match status" value="1"/>
</dbReference>
<proteinExistence type="predicted"/>
<name>A0A9D1MD85_9FIRM</name>
<gene>
    <name evidence="3" type="ORF">IAA61_09895</name>
</gene>
<dbReference type="EMBL" id="DVNB01000100">
    <property type="protein sequence ID" value="HIU58104.1"/>
    <property type="molecule type" value="Genomic_DNA"/>
</dbReference>
<protein>
    <submittedName>
        <fullName evidence="3">2-oxoacid:acceptor oxidoreductase family protein</fullName>
    </submittedName>
</protein>
<dbReference type="Pfam" id="PF01558">
    <property type="entry name" value="POR"/>
    <property type="match status" value="1"/>
</dbReference>
<accession>A0A9D1MD85</accession>
<evidence type="ECO:0000256" key="1">
    <source>
        <dbReference type="ARBA" id="ARBA00023002"/>
    </source>
</evidence>
<evidence type="ECO:0000259" key="2">
    <source>
        <dbReference type="Pfam" id="PF01558"/>
    </source>
</evidence>
<dbReference type="SUPFAM" id="SSF53323">
    <property type="entry name" value="Pyruvate-ferredoxin oxidoreductase, PFOR, domain III"/>
    <property type="match status" value="1"/>
</dbReference>
<evidence type="ECO:0000313" key="3">
    <source>
        <dbReference type="EMBL" id="HIU58104.1"/>
    </source>
</evidence>
<dbReference type="InterPro" id="IPR019752">
    <property type="entry name" value="Pyrv/ketoisovalerate_OxRed_cat"/>
</dbReference>
<dbReference type="Gene3D" id="3.40.920.10">
    <property type="entry name" value="Pyruvate-ferredoxin oxidoreductase, PFOR, domain III"/>
    <property type="match status" value="1"/>
</dbReference>
<dbReference type="GO" id="GO:0016903">
    <property type="term" value="F:oxidoreductase activity, acting on the aldehyde or oxo group of donors"/>
    <property type="evidence" value="ECO:0007669"/>
    <property type="project" value="InterPro"/>
</dbReference>